<dbReference type="Proteomes" id="UP000518681">
    <property type="component" value="Unassembled WGS sequence"/>
</dbReference>
<evidence type="ECO:0000313" key="1">
    <source>
        <dbReference type="EMBL" id="MBB6203748.1"/>
    </source>
</evidence>
<sequence length="46" mass="5259">MIFDRGTQFEAHPALLRRSELRRISAARIQGLSQDFYSLHTQAAKA</sequence>
<comment type="caution">
    <text evidence="1">The sequence shown here is derived from an EMBL/GenBank/DDBJ whole genome shotgun (WGS) entry which is preliminary data.</text>
</comment>
<organism evidence="1 2">
    <name type="scientific">Paraburkholderia fungorum</name>
    <dbReference type="NCBI Taxonomy" id="134537"/>
    <lineage>
        <taxon>Bacteria</taxon>
        <taxon>Pseudomonadati</taxon>
        <taxon>Pseudomonadota</taxon>
        <taxon>Betaproteobacteria</taxon>
        <taxon>Burkholderiales</taxon>
        <taxon>Burkholderiaceae</taxon>
        <taxon>Paraburkholderia</taxon>
    </lineage>
</organism>
<proteinExistence type="predicted"/>
<name>A0AAW3V008_9BURK</name>
<protein>
    <recommendedName>
        <fullName evidence="3">Transposase</fullName>
    </recommendedName>
</protein>
<dbReference type="AlphaFoldDB" id="A0AAW3V008"/>
<evidence type="ECO:0008006" key="3">
    <source>
        <dbReference type="Google" id="ProtNLM"/>
    </source>
</evidence>
<gene>
    <name evidence="1" type="ORF">GGD69_004635</name>
</gene>
<reference evidence="1 2" key="1">
    <citation type="submission" date="2020-08" db="EMBL/GenBank/DDBJ databases">
        <title>Genomic Encyclopedia of Type Strains, Phase IV (KMG-V): Genome sequencing to study the core and pangenomes of soil and plant-associated prokaryotes.</title>
        <authorList>
            <person name="Whitman W."/>
        </authorList>
    </citation>
    <scope>NUCLEOTIDE SEQUENCE [LARGE SCALE GENOMIC DNA]</scope>
    <source>
        <strain evidence="1 2">SEMIA 4013</strain>
    </source>
</reference>
<accession>A0AAW3V008</accession>
<dbReference type="EMBL" id="JACIIK010000008">
    <property type="protein sequence ID" value="MBB6203748.1"/>
    <property type="molecule type" value="Genomic_DNA"/>
</dbReference>
<evidence type="ECO:0000313" key="2">
    <source>
        <dbReference type="Proteomes" id="UP000518681"/>
    </source>
</evidence>